<sequence>MNLNINFEDIKTIAAFSGFLALLIQIYDKFIAKPKLDIDITYSGLIYRGSEIDFKVDLDITALIGDVSIKNVYIFNALKEEYCFIKKRFWYRDLQVDSIRYHPERTENWHLISSNGSIQKIPLDKAIKGQSLYYTGDISQLRGGQINDKFIVPWRNLSQDNYEEKIRGFKVTKHSRHLFTFAGILEVPEEASKDDLPTQNWYICFDYGIGKVEKRIFEGSIAILK</sequence>
<organism evidence="1 2">
    <name type="scientific">Pseudanabaena galeata UHCC 0370</name>
    <dbReference type="NCBI Taxonomy" id="3110310"/>
    <lineage>
        <taxon>Bacteria</taxon>
        <taxon>Bacillati</taxon>
        <taxon>Cyanobacteriota</taxon>
        <taxon>Cyanophyceae</taxon>
        <taxon>Pseudanabaenales</taxon>
        <taxon>Pseudanabaenaceae</taxon>
        <taxon>Pseudanabaena</taxon>
    </lineage>
</organism>
<evidence type="ECO:0000313" key="1">
    <source>
        <dbReference type="EMBL" id="MEA5476516.1"/>
    </source>
</evidence>
<protein>
    <recommendedName>
        <fullName evidence="3">DUF3108 domain-containing protein</fullName>
    </recommendedName>
</protein>
<keyword evidence="2" id="KW-1185">Reference proteome</keyword>
<dbReference type="EMBL" id="JAYGIE010000006">
    <property type="protein sequence ID" value="MEA5476516.1"/>
    <property type="molecule type" value="Genomic_DNA"/>
</dbReference>
<gene>
    <name evidence="1" type="ORF">VB774_02685</name>
</gene>
<reference evidence="1 2" key="1">
    <citation type="submission" date="2023-12" db="EMBL/GenBank/DDBJ databases">
        <title>Baltic Sea Cyanobacteria.</title>
        <authorList>
            <person name="Delbaje E."/>
            <person name="Fewer D.P."/>
            <person name="Shishido T.K."/>
        </authorList>
    </citation>
    <scope>NUCLEOTIDE SEQUENCE [LARGE SCALE GENOMIC DNA]</scope>
    <source>
        <strain evidence="1 2">UHCC 0370</strain>
    </source>
</reference>
<evidence type="ECO:0000313" key="2">
    <source>
        <dbReference type="Proteomes" id="UP001301388"/>
    </source>
</evidence>
<proteinExistence type="predicted"/>
<comment type="caution">
    <text evidence="1">The sequence shown here is derived from an EMBL/GenBank/DDBJ whole genome shotgun (WGS) entry which is preliminary data.</text>
</comment>
<dbReference type="RefSeq" id="WP_323259637.1">
    <property type="nucleotide sequence ID" value="NZ_JAYGIE010000006.1"/>
</dbReference>
<name>A0ABU5TE22_9CYAN</name>
<evidence type="ECO:0008006" key="3">
    <source>
        <dbReference type="Google" id="ProtNLM"/>
    </source>
</evidence>
<accession>A0ABU5TE22</accession>
<dbReference type="Proteomes" id="UP001301388">
    <property type="component" value="Unassembled WGS sequence"/>
</dbReference>